<dbReference type="SUPFAM" id="SSF51445">
    <property type="entry name" value="(Trans)glycosidases"/>
    <property type="match status" value="1"/>
</dbReference>
<dbReference type="PANTHER" id="PTHR47700">
    <property type="entry name" value="V CHITINASE, PUTATIVE (AFU_ORTHOLOGUE AFUA_6G13720)-RELATED"/>
    <property type="match status" value="1"/>
</dbReference>
<dbReference type="Gene3D" id="3.20.20.80">
    <property type="entry name" value="Glycosidases"/>
    <property type="match status" value="1"/>
</dbReference>
<dbReference type="GO" id="GO:0005975">
    <property type="term" value="P:carbohydrate metabolic process"/>
    <property type="evidence" value="ECO:0007669"/>
    <property type="project" value="InterPro"/>
</dbReference>
<comment type="caution">
    <text evidence="3">The sequence shown here is derived from an EMBL/GenBank/DDBJ whole genome shotgun (WGS) entry which is preliminary data.</text>
</comment>
<dbReference type="PROSITE" id="PS51910">
    <property type="entry name" value="GH18_2"/>
    <property type="match status" value="1"/>
</dbReference>
<dbReference type="GO" id="GO:0008061">
    <property type="term" value="F:chitin binding"/>
    <property type="evidence" value="ECO:0007669"/>
    <property type="project" value="UniProtKB-KW"/>
</dbReference>
<gene>
    <name evidence="3" type="ORF">MG3_01360</name>
</gene>
<dbReference type="InterPro" id="IPR011583">
    <property type="entry name" value="Chitinase_II/V-like_cat"/>
</dbReference>
<dbReference type="Proteomes" id="UP000030161">
    <property type="component" value="Unassembled WGS sequence"/>
</dbReference>
<dbReference type="InterPro" id="IPR001223">
    <property type="entry name" value="Glyco_hydro18_cat"/>
</dbReference>
<evidence type="ECO:0000313" key="3">
    <source>
        <dbReference type="EMBL" id="KGR16631.1"/>
    </source>
</evidence>
<dbReference type="Gene3D" id="3.10.50.10">
    <property type="match status" value="1"/>
</dbReference>
<dbReference type="PANTHER" id="PTHR47700:SF2">
    <property type="entry name" value="CHITINASE"/>
    <property type="match status" value="1"/>
</dbReference>
<evidence type="ECO:0000259" key="2">
    <source>
        <dbReference type="PROSITE" id="PS51910"/>
    </source>
</evidence>
<organism evidence="3 4">
    <name type="scientific">Candida albicans P78048</name>
    <dbReference type="NCBI Taxonomy" id="1094989"/>
    <lineage>
        <taxon>Eukaryota</taxon>
        <taxon>Fungi</taxon>
        <taxon>Dikarya</taxon>
        <taxon>Ascomycota</taxon>
        <taxon>Saccharomycotina</taxon>
        <taxon>Pichiomycetes</taxon>
        <taxon>Debaryomycetaceae</taxon>
        <taxon>Candida/Lodderomyces clade</taxon>
        <taxon>Candida</taxon>
    </lineage>
</organism>
<dbReference type="AlphaFoldDB" id="A0AB34PXL2"/>
<accession>A0AB34PXL2</accession>
<name>A0AB34PXL2_CANAX</name>
<dbReference type="InterPro" id="IPR053214">
    <property type="entry name" value="LysM12-like"/>
</dbReference>
<sequence>MTISVGSNFRKFLDVNAKKIIAFGGWDFSTSSSTYNLFRTAISSGREQFATNLVEFMDDYDLDGFHFDWEYPGQIDIPGIPVGSNDDGENYNELFKLLAKKAPKKLKSIALPASYWYLKGYPLSDLEKNMDYFVLMNYDYVGQWDYGKPNMGLGCHNDRSITEESIKMIQKSGIDTTKVYGGLANYGRSFKLKDKKCKSYNCPFDGPSSPVPGGSITTTPGFLSIAELNDIKFSETHFNSTSKCSHAVFGDNNEYWVAWMDELVIKDTEDWFKNEMNLGGSALWLENYKTENEEKYGNLECDMDMDDLTITCKYIPISNRRWF</sequence>
<dbReference type="EMBL" id="AJIX01000009">
    <property type="protein sequence ID" value="KGR16631.1"/>
    <property type="molecule type" value="Genomic_DNA"/>
</dbReference>
<evidence type="ECO:0000256" key="1">
    <source>
        <dbReference type="ARBA" id="ARBA00022669"/>
    </source>
</evidence>
<reference evidence="3 4" key="1">
    <citation type="submission" date="2013-12" db="EMBL/GenBank/DDBJ databases">
        <title>The Genome Sequence of Candida albicans P78048.</title>
        <authorList>
            <consortium name="The Broad Institute Genome Sequencing Platform"/>
            <consortium name="The Broad Institute Genome Sequencing Center for Infectious Disease"/>
            <person name="Cuomo C."/>
            <person name="Bennett R."/>
            <person name="Hirakawa M."/>
            <person name="Noverr M."/>
            <person name="Mitchell A."/>
            <person name="Young S.K."/>
            <person name="Zeng Q."/>
            <person name="Gargeya S."/>
            <person name="Fitzgerald M."/>
            <person name="Abouelleil A."/>
            <person name="Alvarado L."/>
            <person name="Berlin A.M."/>
            <person name="Chapman S.B."/>
            <person name="Dewar J."/>
            <person name="Goldberg J."/>
            <person name="Griggs A."/>
            <person name="Gujja S."/>
            <person name="Hansen M."/>
            <person name="Howarth C."/>
            <person name="Imamovic A."/>
            <person name="Larimer J."/>
            <person name="McCowan C."/>
            <person name="Murphy C."/>
            <person name="Pearson M."/>
            <person name="Priest M."/>
            <person name="Roberts A."/>
            <person name="Saif S."/>
            <person name="Shea T."/>
            <person name="Sykes S."/>
            <person name="Wortman J."/>
            <person name="Nusbaum C."/>
            <person name="Birren B."/>
        </authorList>
    </citation>
    <scope>NUCLEOTIDE SEQUENCE [LARGE SCALE GENOMIC DNA]</scope>
    <source>
        <strain evidence="3 4">P78048</strain>
    </source>
</reference>
<evidence type="ECO:0000313" key="4">
    <source>
        <dbReference type="Proteomes" id="UP000030161"/>
    </source>
</evidence>
<dbReference type="SUPFAM" id="SSF54556">
    <property type="entry name" value="Chitinase insertion domain"/>
    <property type="match status" value="1"/>
</dbReference>
<dbReference type="InterPro" id="IPR029070">
    <property type="entry name" value="Chitinase_insertion_sf"/>
</dbReference>
<dbReference type="Pfam" id="PF00704">
    <property type="entry name" value="Glyco_hydro_18"/>
    <property type="match status" value="1"/>
</dbReference>
<dbReference type="SMART" id="SM00636">
    <property type="entry name" value="Glyco_18"/>
    <property type="match status" value="1"/>
</dbReference>
<dbReference type="InterPro" id="IPR017853">
    <property type="entry name" value="GH"/>
</dbReference>
<feature type="domain" description="GH18" evidence="2">
    <location>
        <begin position="1"/>
        <end position="299"/>
    </location>
</feature>
<protein>
    <recommendedName>
        <fullName evidence="2">GH18 domain-containing protein</fullName>
    </recommendedName>
</protein>
<proteinExistence type="predicted"/>
<keyword evidence="1" id="KW-0147">Chitin-binding</keyword>